<organism evidence="2 3">
    <name type="scientific">Leptothrix cholodnii (strain ATCC 51168 / LMG 8142 / SP-6)</name>
    <name type="common">Leptothrix discophora (strain SP-6)</name>
    <dbReference type="NCBI Taxonomy" id="395495"/>
    <lineage>
        <taxon>Bacteria</taxon>
        <taxon>Pseudomonadati</taxon>
        <taxon>Pseudomonadota</taxon>
        <taxon>Betaproteobacteria</taxon>
        <taxon>Burkholderiales</taxon>
        <taxon>Sphaerotilaceae</taxon>
        <taxon>Leptothrix</taxon>
    </lineage>
</organism>
<dbReference type="GO" id="GO:0003824">
    <property type="term" value="F:catalytic activity"/>
    <property type="evidence" value="ECO:0007669"/>
    <property type="project" value="InterPro"/>
</dbReference>
<evidence type="ECO:0000313" key="3">
    <source>
        <dbReference type="Proteomes" id="UP000001693"/>
    </source>
</evidence>
<dbReference type="PANTHER" id="PTHR11895:SF176">
    <property type="entry name" value="AMIDASE AMID-RELATED"/>
    <property type="match status" value="1"/>
</dbReference>
<dbReference type="PANTHER" id="PTHR11895">
    <property type="entry name" value="TRANSAMIDASE"/>
    <property type="match status" value="1"/>
</dbReference>
<accession>B1XXJ6</accession>
<dbReference type="EMBL" id="CP001013">
    <property type="protein sequence ID" value="ACB35116.1"/>
    <property type="molecule type" value="Genomic_DNA"/>
</dbReference>
<dbReference type="eggNOG" id="COG0154">
    <property type="taxonomic scope" value="Bacteria"/>
</dbReference>
<dbReference type="SUPFAM" id="SSF75304">
    <property type="entry name" value="Amidase signature (AS) enzymes"/>
    <property type="match status" value="1"/>
</dbReference>
<proteinExistence type="predicted"/>
<gene>
    <name evidence="2" type="ordered locus">Lcho_2851</name>
</gene>
<dbReference type="InterPro" id="IPR036928">
    <property type="entry name" value="AS_sf"/>
</dbReference>
<dbReference type="KEGG" id="lch:Lcho_2851"/>
<dbReference type="STRING" id="395495.Lcho_2851"/>
<dbReference type="Proteomes" id="UP000001693">
    <property type="component" value="Chromosome"/>
</dbReference>
<keyword evidence="3" id="KW-1185">Reference proteome</keyword>
<name>B1XXJ6_LEPCP</name>
<evidence type="ECO:0000313" key="2">
    <source>
        <dbReference type="EMBL" id="ACB35116.1"/>
    </source>
</evidence>
<sequence length="413" mass="42646">MAVDAEGSRQAAAAADRALLEGRDAGVLCGLAVSIKDLFDVQGQPTRAGSTWLGADQPARADAPAVARLRKAGAALVGRTQMTEFAFSGVGINPHSGTPANAAMAALGRPDCVPGGSTSGGAVSVACGAAWAALGSDTGGSIRIPAALHGLVGYKNTQALTPLHGSVPLAPSMDTVCAVTRSVRDAVLLHQVLAQRRVALAGRTLSNLRLGWIRNHFLDGLDAEVAQAFEASLGTLAAAGVQLKELRVDALAELPALTEQGGITAAEAWAWHAPHLAAHGHEYDPRVLGRIRRGASISAEQLAALHQRRRAWITRMEAALADVDLVLSPTVPLIAPAMAPLLASDDEFFRVNALLLRNPAVVNLLDGCAITLPCHTQSQPPVGLMLWAPGGRDDLLLDAAGAVEAALQPQRGA</sequence>
<dbReference type="Pfam" id="PF01425">
    <property type="entry name" value="Amidase"/>
    <property type="match status" value="1"/>
</dbReference>
<feature type="domain" description="Amidase" evidence="1">
    <location>
        <begin position="4"/>
        <end position="397"/>
    </location>
</feature>
<dbReference type="HOGENOM" id="CLU_009600_0_3_4"/>
<dbReference type="Gene3D" id="3.90.1300.10">
    <property type="entry name" value="Amidase signature (AS) domain"/>
    <property type="match status" value="1"/>
</dbReference>
<dbReference type="AlphaFoldDB" id="B1XXJ6"/>
<dbReference type="InterPro" id="IPR000120">
    <property type="entry name" value="Amidase"/>
</dbReference>
<reference evidence="2 3" key="1">
    <citation type="submission" date="2008-03" db="EMBL/GenBank/DDBJ databases">
        <title>Complete sequence of Leptothrix cholodnii SP-6.</title>
        <authorList>
            <consortium name="US DOE Joint Genome Institute"/>
            <person name="Copeland A."/>
            <person name="Lucas S."/>
            <person name="Lapidus A."/>
            <person name="Glavina del Rio T."/>
            <person name="Dalin E."/>
            <person name="Tice H."/>
            <person name="Bruce D."/>
            <person name="Goodwin L."/>
            <person name="Pitluck S."/>
            <person name="Chertkov O."/>
            <person name="Brettin T."/>
            <person name="Detter J.C."/>
            <person name="Han C."/>
            <person name="Kuske C.R."/>
            <person name="Schmutz J."/>
            <person name="Larimer F."/>
            <person name="Land M."/>
            <person name="Hauser L."/>
            <person name="Kyrpides N."/>
            <person name="Lykidis A."/>
            <person name="Emerson D."/>
            <person name="Richardson P."/>
        </authorList>
    </citation>
    <scope>NUCLEOTIDE SEQUENCE [LARGE SCALE GENOMIC DNA]</scope>
    <source>
        <strain evidence="3">ATCC 51168 / LMG 8142 / SP-6</strain>
    </source>
</reference>
<protein>
    <submittedName>
        <fullName evidence="2">Amidase</fullName>
    </submittedName>
</protein>
<evidence type="ECO:0000259" key="1">
    <source>
        <dbReference type="Pfam" id="PF01425"/>
    </source>
</evidence>
<dbReference type="InterPro" id="IPR023631">
    <property type="entry name" value="Amidase_dom"/>
</dbReference>
<dbReference type="NCBIfam" id="NF005460">
    <property type="entry name" value="PRK07056.1"/>
    <property type="match status" value="1"/>
</dbReference>